<feature type="non-terminal residue" evidence="1">
    <location>
        <position position="78"/>
    </location>
</feature>
<dbReference type="AlphaFoldDB" id="A0A937K3N4"/>
<dbReference type="EMBL" id="JAESWA010000013">
    <property type="protein sequence ID" value="MBL4930673.1"/>
    <property type="molecule type" value="Genomic_DNA"/>
</dbReference>
<name>A0A937K3N4_9CLOT</name>
<evidence type="ECO:0000313" key="1">
    <source>
        <dbReference type="EMBL" id="MBL4930673.1"/>
    </source>
</evidence>
<gene>
    <name evidence="1" type="ORF">JK634_02550</name>
</gene>
<protein>
    <submittedName>
        <fullName evidence="1">Uncharacterized protein</fullName>
    </submittedName>
</protein>
<comment type="caution">
    <text evidence="1">The sequence shown here is derived from an EMBL/GenBank/DDBJ whole genome shotgun (WGS) entry which is preliminary data.</text>
</comment>
<dbReference type="Proteomes" id="UP000623681">
    <property type="component" value="Unassembled WGS sequence"/>
</dbReference>
<proteinExistence type="predicted"/>
<accession>A0A937K3N4</accession>
<keyword evidence="2" id="KW-1185">Reference proteome</keyword>
<sequence>MKKKSLLVLLIITIISLCVFFFEKNSSSVDLNDTNKNTAIETSSNDPIKGYTPNQIRYAYGIDKLDLYGENQKIAVIV</sequence>
<dbReference type="RefSeq" id="WP_202766059.1">
    <property type="nucleotide sequence ID" value="NZ_JAESWA010000013.1"/>
</dbReference>
<organism evidence="1 2">
    <name type="scientific">Clostridium paridis</name>
    <dbReference type="NCBI Taxonomy" id="2803863"/>
    <lineage>
        <taxon>Bacteria</taxon>
        <taxon>Bacillati</taxon>
        <taxon>Bacillota</taxon>
        <taxon>Clostridia</taxon>
        <taxon>Eubacteriales</taxon>
        <taxon>Clostridiaceae</taxon>
        <taxon>Clostridium</taxon>
    </lineage>
</organism>
<evidence type="ECO:0000313" key="2">
    <source>
        <dbReference type="Proteomes" id="UP000623681"/>
    </source>
</evidence>
<reference evidence="1" key="1">
    <citation type="submission" date="2021-01" db="EMBL/GenBank/DDBJ databases">
        <title>Genome public.</title>
        <authorList>
            <person name="Liu C."/>
            <person name="Sun Q."/>
        </authorList>
    </citation>
    <scope>NUCLEOTIDE SEQUENCE</scope>
    <source>
        <strain evidence="1">YIM B02565</strain>
    </source>
</reference>